<keyword evidence="2" id="KW-1185">Reference proteome</keyword>
<dbReference type="AlphaFoldDB" id="A0A3N1CPH7"/>
<evidence type="ECO:0000313" key="2">
    <source>
        <dbReference type="Proteomes" id="UP000272400"/>
    </source>
</evidence>
<dbReference type="EMBL" id="RJKE01000001">
    <property type="protein sequence ID" value="ROO82628.1"/>
    <property type="molecule type" value="Genomic_DNA"/>
</dbReference>
<sequence length="113" mass="12686">MSSRQHLATEWYSAAEHRSYLRCKCGMWRSDITQTMQEQRIAHRAHRVAMGETVKPLTPKPSERLAAAEAAVERVRALVESYPPGSEFARSGLQDLFRITLDPPSASTTQDTA</sequence>
<dbReference type="OrthoDB" id="5198498at2"/>
<reference evidence="1 2" key="1">
    <citation type="submission" date="2018-11" db="EMBL/GenBank/DDBJ databases">
        <title>Sequencing the genomes of 1000 actinobacteria strains.</title>
        <authorList>
            <person name="Klenk H.-P."/>
        </authorList>
    </citation>
    <scope>NUCLEOTIDE SEQUENCE [LARGE SCALE GENOMIC DNA]</scope>
    <source>
        <strain evidence="1 2">DSM 44254</strain>
    </source>
</reference>
<accession>A0A3N1CPH7</accession>
<dbReference type="RefSeq" id="WP_123661633.1">
    <property type="nucleotide sequence ID" value="NZ_RJKE01000001.1"/>
</dbReference>
<name>A0A3N1CPH7_9ACTN</name>
<proteinExistence type="predicted"/>
<evidence type="ECO:0000313" key="1">
    <source>
        <dbReference type="EMBL" id="ROO82628.1"/>
    </source>
</evidence>
<dbReference type="Proteomes" id="UP000272400">
    <property type="component" value="Unassembled WGS sequence"/>
</dbReference>
<comment type="caution">
    <text evidence="1">The sequence shown here is derived from an EMBL/GenBank/DDBJ whole genome shotgun (WGS) entry which is preliminary data.</text>
</comment>
<gene>
    <name evidence="1" type="ORF">EDD29_0109</name>
</gene>
<protein>
    <submittedName>
        <fullName evidence="1">Uncharacterized protein</fullName>
    </submittedName>
</protein>
<organism evidence="1 2">
    <name type="scientific">Actinocorallia herbida</name>
    <dbReference type="NCBI Taxonomy" id="58109"/>
    <lineage>
        <taxon>Bacteria</taxon>
        <taxon>Bacillati</taxon>
        <taxon>Actinomycetota</taxon>
        <taxon>Actinomycetes</taxon>
        <taxon>Streptosporangiales</taxon>
        <taxon>Thermomonosporaceae</taxon>
        <taxon>Actinocorallia</taxon>
    </lineage>
</organism>